<evidence type="ECO:0000313" key="2">
    <source>
        <dbReference type="Proteomes" id="UP001597492"/>
    </source>
</evidence>
<keyword evidence="2" id="KW-1185">Reference proteome</keyword>
<gene>
    <name evidence="1" type="ORF">ACFSW7_01705</name>
</gene>
<dbReference type="SUPFAM" id="SSF46955">
    <property type="entry name" value="Putative DNA-binding domain"/>
    <property type="match status" value="1"/>
</dbReference>
<reference evidence="2" key="1">
    <citation type="journal article" date="2019" name="Int. J. Syst. Evol. Microbiol.">
        <title>The Global Catalogue of Microorganisms (GCM) 10K type strain sequencing project: providing services to taxonomists for standard genome sequencing and annotation.</title>
        <authorList>
            <consortium name="The Broad Institute Genomics Platform"/>
            <consortium name="The Broad Institute Genome Sequencing Center for Infectious Disease"/>
            <person name="Wu L."/>
            <person name="Ma J."/>
        </authorList>
    </citation>
    <scope>NUCLEOTIDE SEQUENCE [LARGE SCALE GENOMIC DNA]</scope>
    <source>
        <strain evidence="2">TISTR 1514</strain>
    </source>
</reference>
<name>A0ABW5UW19_9MICO</name>
<dbReference type="InterPro" id="IPR009061">
    <property type="entry name" value="DNA-bd_dom_put_sf"/>
</dbReference>
<comment type="caution">
    <text evidence="1">The sequence shown here is derived from an EMBL/GenBank/DDBJ whole genome shotgun (WGS) entry which is preliminary data.</text>
</comment>
<accession>A0ABW5UW19</accession>
<dbReference type="EMBL" id="JBHUNE010000001">
    <property type="protein sequence ID" value="MFD2757089.1"/>
    <property type="molecule type" value="Genomic_DNA"/>
</dbReference>
<organism evidence="1 2">
    <name type="scientific">Gulosibacter faecalis</name>
    <dbReference type="NCBI Taxonomy" id="272240"/>
    <lineage>
        <taxon>Bacteria</taxon>
        <taxon>Bacillati</taxon>
        <taxon>Actinomycetota</taxon>
        <taxon>Actinomycetes</taxon>
        <taxon>Micrococcales</taxon>
        <taxon>Microbacteriaceae</taxon>
        <taxon>Gulosibacter</taxon>
    </lineage>
</organism>
<sequence>MDDLLTTREAARRVGRSIRTIRYWRADGMDVYFDEHGHMRIELDELLTWYRTKTMSNPAHRYRLRKLGITLDLTAK</sequence>
<evidence type="ECO:0000313" key="1">
    <source>
        <dbReference type="EMBL" id="MFD2757089.1"/>
    </source>
</evidence>
<dbReference type="RefSeq" id="WP_019618423.1">
    <property type="nucleotide sequence ID" value="NZ_JBHUNE010000001.1"/>
</dbReference>
<proteinExistence type="predicted"/>
<protein>
    <submittedName>
        <fullName evidence="1">Helix-turn-helix domain-containing protein</fullName>
    </submittedName>
</protein>
<dbReference type="Proteomes" id="UP001597492">
    <property type="component" value="Unassembled WGS sequence"/>
</dbReference>